<dbReference type="PaxDb" id="273075-Ta0291"/>
<feature type="domain" description="3-hydroxyacyl-CoA dehydrogenase NAD binding" evidence="13">
    <location>
        <begin position="5"/>
        <end position="183"/>
    </location>
</feature>
<evidence type="ECO:0000313" key="15">
    <source>
        <dbReference type="Proteomes" id="UP000001024"/>
    </source>
</evidence>
<proteinExistence type="predicted"/>
<dbReference type="InterPro" id="IPR006108">
    <property type="entry name" value="3HC_DH_C"/>
</dbReference>
<evidence type="ECO:0000256" key="6">
    <source>
        <dbReference type="ARBA" id="ARBA00023027"/>
    </source>
</evidence>
<dbReference type="PANTHER" id="PTHR23309:SF49">
    <property type="entry name" value="PEROXISOMAL BIFUNCTIONAL ENZYME"/>
    <property type="match status" value="1"/>
</dbReference>
<keyword evidence="11" id="KW-0511">Multifunctional enzyme</keyword>
<dbReference type="PANTHER" id="PTHR23309">
    <property type="entry name" value="3-HYDROXYACYL-COA DEHYROGENASE"/>
    <property type="match status" value="1"/>
</dbReference>
<dbReference type="FunCoup" id="Q9HLD7">
    <property type="interactions" value="161"/>
</dbReference>
<comment type="subunit">
    <text evidence="3">Monomer.</text>
</comment>
<dbReference type="GO" id="GO:0003857">
    <property type="term" value="F:(3S)-3-hydroxyacyl-CoA dehydrogenase (NAD+) activity"/>
    <property type="evidence" value="ECO:0007669"/>
    <property type="project" value="TreeGrafter"/>
</dbReference>
<dbReference type="SUPFAM" id="SSF48179">
    <property type="entry name" value="6-phosphogluconate dehydrogenase C-terminal domain-like"/>
    <property type="match status" value="2"/>
</dbReference>
<dbReference type="InterPro" id="IPR001753">
    <property type="entry name" value="Enoyl-CoA_hydra/iso"/>
</dbReference>
<dbReference type="InterPro" id="IPR029045">
    <property type="entry name" value="ClpP/crotonase-like_dom_sf"/>
</dbReference>
<feature type="domain" description="3-hydroxyacyl-CoA dehydrogenase C-terminal" evidence="12">
    <location>
        <begin position="186"/>
        <end position="280"/>
    </location>
</feature>
<dbReference type="EnsemblBacteria" id="CAC11436">
    <property type="protein sequence ID" value="CAC11436"/>
    <property type="gene ID" value="CAC11436"/>
</dbReference>
<dbReference type="FunFam" id="3.40.50.720:FF:000009">
    <property type="entry name" value="Fatty oxidation complex, alpha subunit"/>
    <property type="match status" value="1"/>
</dbReference>
<evidence type="ECO:0000256" key="8">
    <source>
        <dbReference type="ARBA" id="ARBA00023140"/>
    </source>
</evidence>
<comment type="pathway">
    <text evidence="2">Lipid metabolism; fatty acid beta-oxidation.</text>
</comment>
<protein>
    <submittedName>
        <fullName evidence="14">L-3-hydroxyacyl-CoA dehydrogenase related protein</fullName>
    </submittedName>
</protein>
<dbReference type="Pfam" id="PF00725">
    <property type="entry name" value="3HCDH"/>
    <property type="match status" value="2"/>
</dbReference>
<dbReference type="UniPathway" id="UPA00659"/>
<dbReference type="Gene3D" id="3.90.226.10">
    <property type="entry name" value="2-enoyl-CoA Hydratase, Chain A, domain 1"/>
    <property type="match status" value="1"/>
</dbReference>
<dbReference type="EMBL" id="AL445063">
    <property type="protein sequence ID" value="CAC11436.1"/>
    <property type="molecule type" value="Genomic_DNA"/>
</dbReference>
<evidence type="ECO:0000256" key="11">
    <source>
        <dbReference type="ARBA" id="ARBA00023268"/>
    </source>
</evidence>
<evidence type="ECO:0000256" key="4">
    <source>
        <dbReference type="ARBA" id="ARBA00022832"/>
    </source>
</evidence>
<keyword evidence="15" id="KW-1185">Reference proteome</keyword>
<keyword evidence="8" id="KW-0576">Peroxisome</keyword>
<dbReference type="Gene3D" id="1.10.12.10">
    <property type="entry name" value="Lyase 2-enoyl-coa Hydratase, Chain A, domain 2"/>
    <property type="match status" value="1"/>
</dbReference>
<dbReference type="Pfam" id="PF00378">
    <property type="entry name" value="ECH_1"/>
    <property type="match status" value="1"/>
</dbReference>
<keyword evidence="10" id="KW-0456">Lyase</keyword>
<comment type="subcellular location">
    <subcellularLocation>
        <location evidence="1">Peroxisome</location>
    </subcellularLocation>
</comment>
<keyword evidence="5" id="KW-0560">Oxidoreductase</keyword>
<evidence type="ECO:0000256" key="9">
    <source>
        <dbReference type="ARBA" id="ARBA00023235"/>
    </source>
</evidence>
<name>Q9HLD7_THEAC</name>
<dbReference type="InterPro" id="IPR008927">
    <property type="entry name" value="6-PGluconate_DH-like_C_sf"/>
</dbReference>
<dbReference type="GO" id="GO:0070403">
    <property type="term" value="F:NAD+ binding"/>
    <property type="evidence" value="ECO:0007669"/>
    <property type="project" value="InterPro"/>
</dbReference>
<dbReference type="STRING" id="273075.gene:9571508"/>
<evidence type="ECO:0000313" key="14">
    <source>
        <dbReference type="EMBL" id="CAC11436.1"/>
    </source>
</evidence>
<sequence>MEINKVTVIGSGIMGHGIAEVIALAGIDVNIEDISNEVLDKAKASINSSLDRLVSSGKLKNKDEVLSRIHYFTDIPSSVKDADLVIEAVPEVLDIKKSVFDQLDKSTKDSAILATNTSNIRLTEIAEGIKKKGKVVGMHFFNPPVVLKLVEVIRSQYTEDEVFETVYEFSKRIGKTPIKVYKDTPGFVVNRINAPESLYFCLVIDNNLAKPEEVDRFARSQGLPMGPYELMDYVGIDTVYHSLQYYAKELSPDYSKCQVYTKLFNEKKLGLKTGEGFYKWVNGKAQIPEAKPTKAVELMDIFALEINEAVKIIEDGVASPDDIETGVKLGMNRPFGPITVAKGLTNAEVKAKLEALYQKFSVEVFKPAKSIAEGKLKTVISMQVALSKAEEKKEAASAYISSSDPVIMETKGRIAILRINNTKNNLINAAVMDGLEKALTDLWNNREISVIVLTGNGPVFSAGAQLDSFFSSTFDFMEFSRRGERVFKLLSEIPKVTIAELKGYTLGGGFEMALACDIRVATEDVQIGFPEVTLGLVPGWGGTQRLSRTAGQSRAAYYILTGERFTGKEAYEMGIVAKIFSKDTIDSETLNLAQNIADKVAPISAALAKRLVLRSTNTSLDDGLEMEAISMGLLYGTEDLKEGISAFLGKRKPNYQGK</sequence>
<accession>Q9HLD7</accession>
<dbReference type="OrthoDB" id="39812at2157"/>
<dbReference type="SUPFAM" id="SSF52096">
    <property type="entry name" value="ClpP/crotonase"/>
    <property type="match status" value="1"/>
</dbReference>
<dbReference type="GO" id="GO:0006635">
    <property type="term" value="P:fatty acid beta-oxidation"/>
    <property type="evidence" value="ECO:0007669"/>
    <property type="project" value="UniProtKB-UniPathway"/>
</dbReference>
<dbReference type="Gene3D" id="1.10.1040.10">
    <property type="entry name" value="N-(1-d-carboxylethyl)-l-norvaline Dehydrogenase, domain 2"/>
    <property type="match status" value="2"/>
</dbReference>
<keyword evidence="9" id="KW-0413">Isomerase</keyword>
<evidence type="ECO:0000259" key="13">
    <source>
        <dbReference type="Pfam" id="PF02737"/>
    </source>
</evidence>
<evidence type="ECO:0000256" key="5">
    <source>
        <dbReference type="ARBA" id="ARBA00023002"/>
    </source>
</evidence>
<gene>
    <name evidence="14" type="ordered locus">Ta0291</name>
</gene>
<feature type="domain" description="3-hydroxyacyl-CoA dehydrogenase C-terminal" evidence="12">
    <location>
        <begin position="303"/>
        <end position="369"/>
    </location>
</feature>
<dbReference type="SUPFAM" id="SSF51735">
    <property type="entry name" value="NAD(P)-binding Rossmann-fold domains"/>
    <property type="match status" value="1"/>
</dbReference>
<dbReference type="eggNOG" id="arCOG00249">
    <property type="taxonomic scope" value="Archaea"/>
</dbReference>
<dbReference type="Gene3D" id="3.40.50.720">
    <property type="entry name" value="NAD(P)-binding Rossmann-like Domain"/>
    <property type="match status" value="1"/>
</dbReference>
<dbReference type="Proteomes" id="UP000001024">
    <property type="component" value="Chromosome"/>
</dbReference>
<dbReference type="Pfam" id="PF02737">
    <property type="entry name" value="3HCDH_N"/>
    <property type="match status" value="1"/>
</dbReference>
<dbReference type="HOGENOM" id="CLU_010448_2_0_2"/>
<dbReference type="GO" id="GO:0016853">
    <property type="term" value="F:isomerase activity"/>
    <property type="evidence" value="ECO:0007669"/>
    <property type="project" value="UniProtKB-KW"/>
</dbReference>
<organism evidence="14 15">
    <name type="scientific">Thermoplasma acidophilum (strain ATCC 25905 / DSM 1728 / JCM 9062 / NBRC 15155 / AMRC-C165)</name>
    <dbReference type="NCBI Taxonomy" id="273075"/>
    <lineage>
        <taxon>Archaea</taxon>
        <taxon>Methanobacteriati</taxon>
        <taxon>Thermoplasmatota</taxon>
        <taxon>Thermoplasmata</taxon>
        <taxon>Thermoplasmatales</taxon>
        <taxon>Thermoplasmataceae</taxon>
        <taxon>Thermoplasma</taxon>
    </lineage>
</organism>
<reference evidence="14 15" key="1">
    <citation type="journal article" date="2000" name="Nature">
        <title>The genome sequence of the thermoacidophilic scavenger Thermoplasma acidophilum.</title>
        <authorList>
            <person name="Ruepp A."/>
            <person name="Graml W."/>
            <person name="Santos-Martinez M.L."/>
            <person name="Koretke K.K."/>
            <person name="Volker C."/>
            <person name="Mewes H.W."/>
            <person name="Frishman D."/>
            <person name="Stocker S."/>
            <person name="Lupas A.N."/>
            <person name="Baumeister W."/>
        </authorList>
    </citation>
    <scope>NUCLEOTIDE SEQUENCE [LARGE SCALE GENOMIC DNA]</scope>
    <source>
        <strain evidence="15">ATCC 25905 / DSM 1728 / JCM 9062 / NBRC 15155 / AMRC-C165</strain>
    </source>
</reference>
<keyword evidence="6" id="KW-0520">NAD</keyword>
<evidence type="ECO:0000256" key="2">
    <source>
        <dbReference type="ARBA" id="ARBA00005005"/>
    </source>
</evidence>
<evidence type="ECO:0000256" key="1">
    <source>
        <dbReference type="ARBA" id="ARBA00004275"/>
    </source>
</evidence>
<dbReference type="InterPro" id="IPR014748">
    <property type="entry name" value="Enoyl-CoA_hydra_C"/>
</dbReference>
<dbReference type="InParanoid" id="Q9HLD7"/>
<evidence type="ECO:0000256" key="10">
    <source>
        <dbReference type="ARBA" id="ARBA00023239"/>
    </source>
</evidence>
<dbReference type="InterPro" id="IPR013328">
    <property type="entry name" value="6PGD_dom2"/>
</dbReference>
<keyword evidence="4" id="KW-0276">Fatty acid metabolism</keyword>
<evidence type="ECO:0000259" key="12">
    <source>
        <dbReference type="Pfam" id="PF00725"/>
    </source>
</evidence>
<keyword evidence="7" id="KW-0443">Lipid metabolism</keyword>
<evidence type="ECO:0000256" key="3">
    <source>
        <dbReference type="ARBA" id="ARBA00011245"/>
    </source>
</evidence>
<dbReference type="GO" id="GO:0004300">
    <property type="term" value="F:enoyl-CoA hydratase activity"/>
    <property type="evidence" value="ECO:0007669"/>
    <property type="project" value="UniProtKB-ARBA"/>
</dbReference>
<dbReference type="CDD" id="cd06558">
    <property type="entry name" value="crotonase-like"/>
    <property type="match status" value="1"/>
</dbReference>
<evidence type="ECO:0000256" key="7">
    <source>
        <dbReference type="ARBA" id="ARBA00023098"/>
    </source>
</evidence>
<dbReference type="InterPro" id="IPR006176">
    <property type="entry name" value="3-OHacyl-CoA_DH_NAD-bd"/>
</dbReference>
<dbReference type="InterPro" id="IPR036291">
    <property type="entry name" value="NAD(P)-bd_dom_sf"/>
</dbReference>
<dbReference type="AlphaFoldDB" id="Q9HLD7"/>
<dbReference type="KEGG" id="tac:Ta0291"/>
<dbReference type="RefSeq" id="WP_010900720.1">
    <property type="nucleotide sequence ID" value="NC_002578.1"/>
</dbReference>